<accession>A0ABT0LGB8</accession>
<comment type="caution">
    <text evidence="2">The sequence shown here is derived from an EMBL/GenBank/DDBJ whole genome shotgun (WGS) entry which is preliminary data.</text>
</comment>
<gene>
    <name evidence="2" type="ORF">L2764_18480</name>
</gene>
<keyword evidence="1" id="KW-0732">Signal</keyword>
<keyword evidence="3" id="KW-1185">Reference proteome</keyword>
<evidence type="ECO:0000313" key="2">
    <source>
        <dbReference type="EMBL" id="MCL1126415.1"/>
    </source>
</evidence>
<proteinExistence type="predicted"/>
<sequence>MSPILSQYSLNINTMITATILLSGLFFSSTSLANSDKASVKKTANVYETYGVHNSLGCNKKNHFCLSPRSRNAPSNPILPLEWISDWVMFRVKKDYKDNPPPYTNPPSTLKPEDYTISYGTSFYDANYLPLHGDGVGAMMVHYDKYCLPIFPIANNLYTCSFISLGNKTYFLTYRHDRPAHMPACCLFSPNHHPQRPDFVKHLNYDFLRSKQLNHSVLAYSREQLTLHGQVLFGFAFNKATSPDAFNTPGYQHPHSFFFSGDFNTAKAPIVSQNYTSFRTEKPNPEQTWERVSRMCPATPKPCQLFNYSTISEKNNNKFKPIPVGSGWDKIKSENN</sequence>
<feature type="chain" id="PRO_5046780646" evidence="1">
    <location>
        <begin position="34"/>
        <end position="336"/>
    </location>
</feature>
<organism evidence="2 3">
    <name type="scientific">Shewanella surugensis</name>
    <dbReference type="NCBI Taxonomy" id="212020"/>
    <lineage>
        <taxon>Bacteria</taxon>
        <taxon>Pseudomonadati</taxon>
        <taxon>Pseudomonadota</taxon>
        <taxon>Gammaproteobacteria</taxon>
        <taxon>Alteromonadales</taxon>
        <taxon>Shewanellaceae</taxon>
        <taxon>Shewanella</taxon>
    </lineage>
</organism>
<protein>
    <submittedName>
        <fullName evidence="2">Uncharacterized protein</fullName>
    </submittedName>
</protein>
<evidence type="ECO:0000313" key="3">
    <source>
        <dbReference type="Proteomes" id="UP001203423"/>
    </source>
</evidence>
<evidence type="ECO:0000256" key="1">
    <source>
        <dbReference type="SAM" id="SignalP"/>
    </source>
</evidence>
<feature type="signal peptide" evidence="1">
    <location>
        <begin position="1"/>
        <end position="33"/>
    </location>
</feature>
<name>A0ABT0LGB8_9GAMM</name>
<dbReference type="Proteomes" id="UP001203423">
    <property type="component" value="Unassembled WGS sequence"/>
</dbReference>
<dbReference type="RefSeq" id="WP_248941804.1">
    <property type="nucleotide sequence ID" value="NZ_JAKIKS010000087.1"/>
</dbReference>
<dbReference type="EMBL" id="JAKIKS010000087">
    <property type="protein sequence ID" value="MCL1126415.1"/>
    <property type="molecule type" value="Genomic_DNA"/>
</dbReference>
<reference evidence="2 3" key="1">
    <citation type="submission" date="2022-01" db="EMBL/GenBank/DDBJ databases">
        <title>Whole genome-based taxonomy of the Shewanellaceae.</title>
        <authorList>
            <person name="Martin-Rodriguez A.J."/>
        </authorList>
    </citation>
    <scope>NUCLEOTIDE SEQUENCE [LARGE SCALE GENOMIC DNA]</scope>
    <source>
        <strain evidence="2 3">DSM 17177</strain>
    </source>
</reference>